<evidence type="ECO:0000256" key="15">
    <source>
        <dbReference type="ARBA" id="ARBA00023242"/>
    </source>
</evidence>
<feature type="transmembrane region" description="Helical" evidence="22">
    <location>
        <begin position="1051"/>
        <end position="1075"/>
    </location>
</feature>
<keyword evidence="22" id="KW-0812">Transmembrane</keyword>
<dbReference type="AlphaFoldDB" id="A0A0L0BL87"/>
<keyword evidence="10" id="KW-0007">Acetylation</keyword>
<keyword evidence="11" id="KW-0805">Transcription regulation</keyword>
<dbReference type="Proteomes" id="UP000037069">
    <property type="component" value="Unassembled WGS sequence"/>
</dbReference>
<feature type="transmembrane region" description="Helical" evidence="22">
    <location>
        <begin position="1012"/>
        <end position="1039"/>
    </location>
</feature>
<gene>
    <name evidence="24" type="ORF">FF38_11257</name>
</gene>
<keyword evidence="25" id="KW-1185">Reference proteome</keyword>
<keyword evidence="13" id="KW-0010">Activator</keyword>
<evidence type="ECO:0000256" key="12">
    <source>
        <dbReference type="ARBA" id="ARBA00023128"/>
    </source>
</evidence>
<accession>A0A0L0BL87</accession>
<evidence type="ECO:0000256" key="3">
    <source>
        <dbReference type="ARBA" id="ARBA00010107"/>
    </source>
</evidence>
<dbReference type="Gene3D" id="3.40.630.30">
    <property type="match status" value="1"/>
</dbReference>
<dbReference type="InterPro" id="IPR036388">
    <property type="entry name" value="WH-like_DNA-bd_sf"/>
</dbReference>
<feature type="transmembrane region" description="Helical" evidence="22">
    <location>
        <begin position="933"/>
        <end position="954"/>
    </location>
</feature>
<feature type="compositionally biased region" description="Low complexity" evidence="21">
    <location>
        <begin position="36"/>
        <end position="60"/>
    </location>
</feature>
<keyword evidence="4" id="KW-0597">Phosphoprotein</keyword>
<comment type="similarity">
    <text evidence="3 20">Belongs to the MYST (SAS/MOZ) family.</text>
</comment>
<reference evidence="24 25" key="1">
    <citation type="journal article" date="2015" name="Nat. Commun.">
        <title>Lucilia cuprina genome unlocks parasitic fly biology to underpin future interventions.</title>
        <authorList>
            <person name="Anstead C.A."/>
            <person name="Korhonen P.K."/>
            <person name="Young N.D."/>
            <person name="Hall R.S."/>
            <person name="Jex A.R."/>
            <person name="Murali S.C."/>
            <person name="Hughes D.S."/>
            <person name="Lee S.F."/>
            <person name="Perry T."/>
            <person name="Stroehlein A.J."/>
            <person name="Ansell B.R."/>
            <person name="Breugelmans B."/>
            <person name="Hofmann A."/>
            <person name="Qu J."/>
            <person name="Dugan S."/>
            <person name="Lee S.L."/>
            <person name="Chao H."/>
            <person name="Dinh H."/>
            <person name="Han Y."/>
            <person name="Doddapaneni H.V."/>
            <person name="Worley K.C."/>
            <person name="Muzny D.M."/>
            <person name="Ioannidis P."/>
            <person name="Waterhouse R.M."/>
            <person name="Zdobnov E.M."/>
            <person name="James P.J."/>
            <person name="Bagnall N.H."/>
            <person name="Kotze A.C."/>
            <person name="Gibbs R.A."/>
            <person name="Richards S."/>
            <person name="Batterham P."/>
            <person name="Gasser R.B."/>
        </authorList>
    </citation>
    <scope>NUCLEOTIDE SEQUENCE [LARGE SCALE GENOMIC DNA]</scope>
    <source>
        <strain evidence="24 25">LS</strain>
        <tissue evidence="24">Full body</tissue>
    </source>
</reference>
<evidence type="ECO:0000256" key="19">
    <source>
        <dbReference type="PIRSR" id="PIRSR602717-51"/>
    </source>
</evidence>
<evidence type="ECO:0000313" key="24">
    <source>
        <dbReference type="EMBL" id="KNC20831.1"/>
    </source>
</evidence>
<dbReference type="Gene3D" id="3.30.60.60">
    <property type="entry name" value="N-acetyl transferase-like"/>
    <property type="match status" value="1"/>
</dbReference>
<comment type="caution">
    <text evidence="24">The sequence shown here is derived from an EMBL/GenBank/DDBJ whole genome shotgun (WGS) entry which is preliminary data.</text>
</comment>
<evidence type="ECO:0000256" key="21">
    <source>
        <dbReference type="SAM" id="MobiDB-lite"/>
    </source>
</evidence>
<feature type="compositionally biased region" description="Basic and acidic residues" evidence="21">
    <location>
        <begin position="14"/>
        <end position="35"/>
    </location>
</feature>
<feature type="region of interest" description="Disordered" evidence="21">
    <location>
        <begin position="1"/>
        <end position="74"/>
    </location>
</feature>
<proteinExistence type="inferred from homology"/>
<dbReference type="GO" id="GO:0005634">
    <property type="term" value="C:nucleus"/>
    <property type="evidence" value="ECO:0007669"/>
    <property type="project" value="UniProtKB-SubCell"/>
</dbReference>
<dbReference type="OrthoDB" id="787137at2759"/>
<dbReference type="GO" id="GO:0072487">
    <property type="term" value="C:MSL complex"/>
    <property type="evidence" value="ECO:0007669"/>
    <property type="project" value="TreeGrafter"/>
</dbReference>
<dbReference type="PANTHER" id="PTHR10615">
    <property type="entry name" value="HISTONE ACETYLTRANSFERASE"/>
    <property type="match status" value="1"/>
</dbReference>
<dbReference type="CDD" id="cd04301">
    <property type="entry name" value="NAT_SF"/>
    <property type="match status" value="1"/>
</dbReference>
<dbReference type="GO" id="GO:0005739">
    <property type="term" value="C:mitochondrion"/>
    <property type="evidence" value="ECO:0007669"/>
    <property type="project" value="UniProtKB-SubCell"/>
</dbReference>
<dbReference type="GO" id="GO:0044545">
    <property type="term" value="C:NSL complex"/>
    <property type="evidence" value="ECO:0007669"/>
    <property type="project" value="UniProtKB-ARBA"/>
</dbReference>
<keyword evidence="22" id="KW-0472">Membrane</keyword>
<keyword evidence="8" id="KW-0862">Zinc</keyword>
<dbReference type="GO" id="GO:0022008">
    <property type="term" value="P:neurogenesis"/>
    <property type="evidence" value="ECO:0007669"/>
    <property type="project" value="UniProtKB-ARBA"/>
</dbReference>
<keyword evidence="5" id="KW-0808">Transferase</keyword>
<protein>
    <recommendedName>
        <fullName evidence="20">Histone acetyltransferase</fullName>
        <ecNumber evidence="20">2.3.1.48</ecNumber>
    </recommendedName>
</protein>
<dbReference type="EC" id="2.3.1.48" evidence="20"/>
<evidence type="ECO:0000256" key="6">
    <source>
        <dbReference type="ARBA" id="ARBA00022723"/>
    </source>
</evidence>
<evidence type="ECO:0000256" key="22">
    <source>
        <dbReference type="SAM" id="Phobius"/>
    </source>
</evidence>
<dbReference type="FunFam" id="3.40.630.30:FF:000002">
    <property type="entry name" value="Histone acetyltransferase"/>
    <property type="match status" value="1"/>
</dbReference>
<dbReference type="GO" id="GO:0140861">
    <property type="term" value="P:DNA repair-dependent chromatin remodeling"/>
    <property type="evidence" value="ECO:0007669"/>
    <property type="project" value="UniProtKB-ARBA"/>
</dbReference>
<keyword evidence="9" id="KW-0156">Chromatin regulator</keyword>
<dbReference type="SUPFAM" id="SSF54160">
    <property type="entry name" value="Chromo domain-like"/>
    <property type="match status" value="1"/>
</dbReference>
<evidence type="ECO:0000256" key="14">
    <source>
        <dbReference type="ARBA" id="ARBA00023163"/>
    </source>
</evidence>
<name>A0A0L0BL87_LUCCU</name>
<comment type="catalytic activity">
    <reaction evidence="17">
        <text>propanoyl-CoA + L-lysyl-[protein] = N(6)-propanoyl-L-lysyl-[protein] + CoA + H(+)</text>
        <dbReference type="Rhea" id="RHEA:54020"/>
        <dbReference type="Rhea" id="RHEA-COMP:9752"/>
        <dbReference type="Rhea" id="RHEA-COMP:13758"/>
        <dbReference type="ChEBI" id="CHEBI:15378"/>
        <dbReference type="ChEBI" id="CHEBI:29969"/>
        <dbReference type="ChEBI" id="CHEBI:57287"/>
        <dbReference type="ChEBI" id="CHEBI:57392"/>
        <dbReference type="ChEBI" id="CHEBI:138019"/>
    </reaction>
    <physiologicalReaction direction="left-to-right" evidence="17">
        <dbReference type="Rhea" id="RHEA:54021"/>
    </physiologicalReaction>
</comment>
<keyword evidence="15 20" id="KW-0539">Nucleus</keyword>
<evidence type="ECO:0000256" key="7">
    <source>
        <dbReference type="ARBA" id="ARBA00022771"/>
    </source>
</evidence>
<keyword evidence="22" id="KW-1133">Transmembrane helix</keyword>
<evidence type="ECO:0000256" key="17">
    <source>
        <dbReference type="ARBA" id="ARBA00051681"/>
    </source>
</evidence>
<dbReference type="GO" id="GO:1903108">
    <property type="term" value="P:regulation of mitochondrial transcription"/>
    <property type="evidence" value="ECO:0007669"/>
    <property type="project" value="UniProtKB-ARBA"/>
</dbReference>
<feature type="transmembrane region" description="Helical" evidence="22">
    <location>
        <begin position="885"/>
        <end position="904"/>
    </location>
</feature>
<dbReference type="Pfam" id="PF01853">
    <property type="entry name" value="MOZ_SAS"/>
    <property type="match status" value="1"/>
</dbReference>
<evidence type="ECO:0000256" key="11">
    <source>
        <dbReference type="ARBA" id="ARBA00023015"/>
    </source>
</evidence>
<feature type="compositionally biased region" description="Polar residues" evidence="21">
    <location>
        <begin position="1"/>
        <end position="13"/>
    </location>
</feature>
<evidence type="ECO:0000259" key="23">
    <source>
        <dbReference type="PROSITE" id="PS51726"/>
    </source>
</evidence>
<keyword evidence="6" id="KW-0479">Metal-binding</keyword>
<dbReference type="InterPro" id="IPR016197">
    <property type="entry name" value="Chromo-like_dom_sf"/>
</dbReference>
<dbReference type="GO" id="GO:0005705">
    <property type="term" value="C:polytene chromosome interband"/>
    <property type="evidence" value="ECO:0007669"/>
    <property type="project" value="UniProtKB-ARBA"/>
</dbReference>
<dbReference type="FunFam" id="2.30.30.140:FF:000039">
    <property type="entry name" value="Histone acetyltransferase"/>
    <property type="match status" value="1"/>
</dbReference>
<dbReference type="GO" id="GO:0042765">
    <property type="term" value="C:GPI-anchor transamidase complex"/>
    <property type="evidence" value="ECO:0007669"/>
    <property type="project" value="InterPro"/>
</dbReference>
<keyword evidence="14" id="KW-0804">Transcription</keyword>
<keyword evidence="7" id="KW-0863">Zinc-finger</keyword>
<feature type="transmembrane region" description="Helical" evidence="22">
    <location>
        <begin position="974"/>
        <end position="992"/>
    </location>
</feature>
<dbReference type="FunFam" id="3.30.60.60:FF:000001">
    <property type="entry name" value="Histone acetyltransferase"/>
    <property type="match status" value="1"/>
</dbReference>
<dbReference type="PANTHER" id="PTHR10615:SF82">
    <property type="entry name" value="HISTONE ACETYLTRANSFERASE KAT8"/>
    <property type="match status" value="1"/>
</dbReference>
<dbReference type="GO" id="GO:0030097">
    <property type="term" value="P:hemopoiesis"/>
    <property type="evidence" value="ECO:0007669"/>
    <property type="project" value="UniProtKB-ARBA"/>
</dbReference>
<keyword evidence="12" id="KW-0496">Mitochondrion</keyword>
<dbReference type="InterPro" id="IPR016181">
    <property type="entry name" value="Acyl_CoA_acyltransferase"/>
</dbReference>
<evidence type="ECO:0000256" key="16">
    <source>
        <dbReference type="ARBA" id="ARBA00047787"/>
    </source>
</evidence>
<dbReference type="Gene3D" id="1.10.10.10">
    <property type="entry name" value="Winged helix-like DNA-binding domain superfamily/Winged helix DNA-binding domain"/>
    <property type="match status" value="1"/>
</dbReference>
<dbReference type="PROSITE" id="PS51726">
    <property type="entry name" value="MYST_HAT"/>
    <property type="match status" value="1"/>
</dbReference>
<evidence type="ECO:0000256" key="1">
    <source>
        <dbReference type="ARBA" id="ARBA00004123"/>
    </source>
</evidence>
<dbReference type="Pfam" id="PF17772">
    <property type="entry name" value="zf-MYST"/>
    <property type="match status" value="1"/>
</dbReference>
<evidence type="ECO:0000256" key="2">
    <source>
        <dbReference type="ARBA" id="ARBA00004173"/>
    </source>
</evidence>
<dbReference type="GO" id="GO:0051241">
    <property type="term" value="P:negative regulation of multicellular organismal process"/>
    <property type="evidence" value="ECO:0007669"/>
    <property type="project" value="UniProtKB-ARBA"/>
</dbReference>
<evidence type="ECO:0000256" key="18">
    <source>
        <dbReference type="ARBA" id="ARBA00062668"/>
    </source>
</evidence>
<dbReference type="GO" id="GO:0040029">
    <property type="term" value="P:epigenetic regulation of gene expression"/>
    <property type="evidence" value="ECO:0007669"/>
    <property type="project" value="UniProtKB-ARBA"/>
</dbReference>
<dbReference type="Pfam" id="PF04114">
    <property type="entry name" value="Gaa1"/>
    <property type="match status" value="1"/>
</dbReference>
<evidence type="ECO:0000256" key="13">
    <source>
        <dbReference type="ARBA" id="ARBA00023159"/>
    </source>
</evidence>
<dbReference type="Pfam" id="PF11717">
    <property type="entry name" value="Tudor-knot"/>
    <property type="match status" value="1"/>
</dbReference>
<evidence type="ECO:0000256" key="4">
    <source>
        <dbReference type="ARBA" id="ARBA00022553"/>
    </source>
</evidence>
<dbReference type="SUPFAM" id="SSF55729">
    <property type="entry name" value="Acyl-CoA N-acyltransferases (Nat)"/>
    <property type="match status" value="1"/>
</dbReference>
<feature type="active site" description="Proton donor/acceptor" evidence="19">
    <location>
        <position position="400"/>
    </location>
</feature>
<dbReference type="InterPro" id="IPR002717">
    <property type="entry name" value="HAT_MYST-type"/>
</dbReference>
<dbReference type="GO" id="GO:0008270">
    <property type="term" value="F:zinc ion binding"/>
    <property type="evidence" value="ECO:0007669"/>
    <property type="project" value="UniProtKB-KW"/>
</dbReference>
<organism evidence="24 25">
    <name type="scientific">Lucilia cuprina</name>
    <name type="common">Green bottle fly</name>
    <name type="synonym">Australian sheep blowfly</name>
    <dbReference type="NCBI Taxonomy" id="7375"/>
    <lineage>
        <taxon>Eukaryota</taxon>
        <taxon>Metazoa</taxon>
        <taxon>Ecdysozoa</taxon>
        <taxon>Arthropoda</taxon>
        <taxon>Hexapoda</taxon>
        <taxon>Insecta</taxon>
        <taxon>Pterygota</taxon>
        <taxon>Neoptera</taxon>
        <taxon>Endopterygota</taxon>
        <taxon>Diptera</taxon>
        <taxon>Brachycera</taxon>
        <taxon>Muscomorpha</taxon>
        <taxon>Oestroidea</taxon>
        <taxon>Calliphoridae</taxon>
        <taxon>Luciliinae</taxon>
        <taxon>Lucilia</taxon>
    </lineage>
</organism>
<dbReference type="GO" id="GO:0046972">
    <property type="term" value="F:histone H4K16 acetyltransferase activity"/>
    <property type="evidence" value="ECO:0007669"/>
    <property type="project" value="UniProtKB-ARBA"/>
</dbReference>
<evidence type="ECO:0000256" key="8">
    <source>
        <dbReference type="ARBA" id="ARBA00022833"/>
    </source>
</evidence>
<dbReference type="InterPro" id="IPR040706">
    <property type="entry name" value="Zf-MYST"/>
</dbReference>
<evidence type="ECO:0000256" key="20">
    <source>
        <dbReference type="RuleBase" id="RU361211"/>
    </source>
</evidence>
<comment type="subunit">
    <text evidence="18">Component of a multisubunit histone acetyltransferase complex (MSL) at least composed of the MOF/KAT8, MSL1/hampin, MSL2L1 and MSL3L1. Component of the NSL complex at least composed of MOF/KAT8, KANSL1, KANSL2, KANSL3, MCRS1, PHF20, OGT1/OGT, WDR5 and HCFC1. Component of some MLL1/MLL complex, at least composed of the core components KMT2A/MLL1, ASH2L, HCFC1, WDR5 and RBBP5, as well as the facultative components BACC1, CHD8, E2F6, HSP70, INO80C, KANSL1, LAS1L, MAX, MCRS1, MGA, MOF/KAT8, PELP1, PHF20, PRP31, RING2, RUVB1/TIP49A, RUVB2/TIP49B, SENP3, TAF1, TAF4, TAF6, TAF7, TAF9 and TEX10. Interacts with the chromodomain of MORF4L1/MRG15. Interacts with ATM (via its Tudor-knot domain); possibly regulating the activity of ATM. Interacts with NELFD.</text>
</comment>
<sequence>MVVESKTTQNTSETNKDEHMKESEECDNKKEEKCDSNNAFNTKENTNSNNNETAVPNNTAPVEKTNVNTTAGPNQEMEINIGDVYMIKRTDGNVHAAQIIQSRECEQGTNPQQQEYYVHYVGLNRRLDEWVSRDRITDCTEAEGGGAAAAGGPDVADSVGAKTIKQLSKEQIASLENPSAVENSDRKLTRNQKRRHDEINHVQKTYAEMDPTTAALEKEHEAITKVKYIDKLRIGRFEIDTWYFSPYPDEYGKVGTLYVCEYCLKYMRFQKTYRYHASECTQRQPPGNEIYRKGTISIFEIDGKDHKLYCQMLCLMAKLFLDHKTLYYDVEPFYFYVLCEIDKKGAHIVGYFSKEKESPENNNVACILILPPYQRKGYGKLLIAFSYELSRREGVVGSPEKPLSDLGRLSYRSYWAYTLLELMKDCRTTTQSIKELSELSGITHDDIIYTLQSMKMVKYWKGQHVICVTPKTIMEHLQLPQFKRPKLTHSINMGLLSDPSLTPRHKFGKILTKYHSKLGWLLYLLSIVWFGCLGHKDFNHGTYLSENALSPGLVYPEIKQDSSRWAQQLVDELKAERETHKSTTPHAWISAKMKQIGLETYVHNYTLRYPFGGGKEFHGKNVYGILRAPRTSSTEGLVFSAPYRPPSSYHTDIVASVPILLAFADFARKKNYWAKDIIFLVTEQEQLGMHAFLEAYFNTEMDENTKQNTFLNYGNLPARAGSLQAALNIEVQDLDIDYIDVKIEGLNGQLPNLDMFNLVQRITAREGIISGYKQTPIKKRRSSQYTSVGSNIKNLLSMLLSQTTGVPNGNHGLFHRHRIESLTLEAVKRPKTGSNRYNSGLPLLKTIEGISRSLNNLLERFHQSYFFYILAQNDRFVSIGDYMPCLVLLVVPLFIKSFLMWLIAGGQVKDGDKEDTEEQVTYITDKEYNEVQLVPAVMFIIYACAIGYMCRQLLALELVVNALSSYGLTTSQSVTVSMLLWVVLAICLPFIYRLSVTAMHWLHLASLVGLGTVLVVVGLLNFALAFLIALVCVPLAVGIKPNMQRGFRKSFLTFYCVLLNPIVFIYGLVFILTLFQFPELKMKEIALRAVKASMDAITFSLTDNLIYNNWLCTIVTSVLLPLWCCFWTLILNKTKNEPLLSSTSKKMD</sequence>
<feature type="region of interest" description="Disordered" evidence="21">
    <location>
        <begin position="174"/>
        <end position="193"/>
    </location>
</feature>
<dbReference type="Gene3D" id="2.30.30.140">
    <property type="match status" value="1"/>
</dbReference>
<comment type="subcellular location">
    <subcellularLocation>
        <location evidence="2">Mitochondrion</location>
    </subcellularLocation>
    <subcellularLocation>
        <location evidence="1 20">Nucleus</location>
    </subcellularLocation>
</comment>
<feature type="transmembrane region" description="Helical" evidence="22">
    <location>
        <begin position="1107"/>
        <end position="1131"/>
    </location>
</feature>
<dbReference type="STRING" id="7375.A0A0L0BL87"/>
<evidence type="ECO:0000313" key="25">
    <source>
        <dbReference type="Proteomes" id="UP000037069"/>
    </source>
</evidence>
<evidence type="ECO:0000256" key="5">
    <source>
        <dbReference type="ARBA" id="ARBA00022679"/>
    </source>
</evidence>
<evidence type="ECO:0000256" key="9">
    <source>
        <dbReference type="ARBA" id="ARBA00022853"/>
    </source>
</evidence>
<dbReference type="GO" id="GO:0035267">
    <property type="term" value="C:NuA4 histone acetyltransferase complex"/>
    <property type="evidence" value="ECO:0007669"/>
    <property type="project" value="TreeGrafter"/>
</dbReference>
<feature type="domain" description="MYST-type HAT" evidence="23">
    <location>
        <begin position="224"/>
        <end position="499"/>
    </location>
</feature>
<dbReference type="InterPro" id="IPR050603">
    <property type="entry name" value="MYST_HAT"/>
</dbReference>
<dbReference type="GO" id="GO:0061920">
    <property type="term" value="F:protein propionyltransferase activity"/>
    <property type="evidence" value="ECO:0007669"/>
    <property type="project" value="RHEA"/>
</dbReference>
<dbReference type="InterPro" id="IPR007246">
    <property type="entry name" value="Gaa1"/>
</dbReference>
<comment type="catalytic activity">
    <reaction evidence="20">
        <text>L-lysyl-[protein] + acetyl-CoA = N(6)-acetyl-L-lysyl-[protein] + CoA + H(+)</text>
        <dbReference type="Rhea" id="RHEA:45948"/>
        <dbReference type="Rhea" id="RHEA-COMP:9752"/>
        <dbReference type="Rhea" id="RHEA-COMP:10731"/>
        <dbReference type="ChEBI" id="CHEBI:15378"/>
        <dbReference type="ChEBI" id="CHEBI:29969"/>
        <dbReference type="ChEBI" id="CHEBI:57287"/>
        <dbReference type="ChEBI" id="CHEBI:57288"/>
        <dbReference type="ChEBI" id="CHEBI:61930"/>
        <dbReference type="EC" id="2.3.1.48"/>
    </reaction>
</comment>
<dbReference type="InterPro" id="IPR025995">
    <property type="entry name" value="Tudor-knot"/>
</dbReference>
<dbReference type="FunFam" id="1.10.10.10:FF:000022">
    <property type="entry name" value="Histone acetyltransferase"/>
    <property type="match status" value="1"/>
</dbReference>
<evidence type="ECO:0000256" key="10">
    <source>
        <dbReference type="ARBA" id="ARBA00022990"/>
    </source>
</evidence>
<comment type="catalytic activity">
    <reaction evidence="16">
        <text>L-lysyl-[protein] + acetyl-CoA = N(6)-acetyl-L-lysyl-[protein] + CoA + H(+)</text>
        <dbReference type="Rhea" id="RHEA:45948"/>
        <dbReference type="Rhea" id="RHEA-COMP:9752"/>
        <dbReference type="Rhea" id="RHEA-COMP:10731"/>
        <dbReference type="ChEBI" id="CHEBI:15378"/>
        <dbReference type="ChEBI" id="CHEBI:29969"/>
        <dbReference type="ChEBI" id="CHEBI:57287"/>
        <dbReference type="ChEBI" id="CHEBI:57288"/>
        <dbReference type="ChEBI" id="CHEBI:61930"/>
    </reaction>
    <physiologicalReaction direction="left-to-right" evidence="16">
        <dbReference type="Rhea" id="RHEA:45949"/>
    </physiologicalReaction>
</comment>
<dbReference type="GO" id="GO:0045595">
    <property type="term" value="P:regulation of cell differentiation"/>
    <property type="evidence" value="ECO:0007669"/>
    <property type="project" value="UniProtKB-ARBA"/>
</dbReference>
<dbReference type="EMBL" id="JRES01001701">
    <property type="protein sequence ID" value="KNC20831.1"/>
    <property type="molecule type" value="Genomic_DNA"/>
</dbReference>